<feature type="transmembrane region" description="Helical" evidence="1">
    <location>
        <begin position="56"/>
        <end position="79"/>
    </location>
</feature>
<evidence type="ECO:0000256" key="1">
    <source>
        <dbReference type="SAM" id="Phobius"/>
    </source>
</evidence>
<dbReference type="GO" id="GO:0140359">
    <property type="term" value="F:ABC-type transporter activity"/>
    <property type="evidence" value="ECO:0007669"/>
    <property type="project" value="InterPro"/>
</dbReference>
<evidence type="ECO:0000313" key="5">
    <source>
        <dbReference type="Proteomes" id="UP000437862"/>
    </source>
</evidence>
<feature type="transmembrane region" description="Helical" evidence="1">
    <location>
        <begin position="100"/>
        <end position="127"/>
    </location>
</feature>
<sequence>MTGAVGALRAIAASTVKEALRSRLAWLLAALLLGSVALAGFLQAALPGDGRGTQAVLLGALLRLAAVCVAAVFAVTSLVREYQDKQADLFIALPYPRATWLLGRLAGCGALALLIALPAGALVLLVAPPGQAALWALALLGETWIVAAFAVFCTLTLQHALPSLCATYGFYVLARSAAALQLAGHDAVADTSQGVIAAGIDALAFVLPRLDAFARGEWLEHHTGSAADLAFVAAQTAIYVTLLALAALFDLYRKEF</sequence>
<reference evidence="3" key="2">
    <citation type="submission" date="2019-07" db="EMBL/GenBank/DDBJ databases">
        <authorList>
            <person name="Whitman W."/>
            <person name="Huntemann M."/>
            <person name="Clum A."/>
            <person name="Pillay M."/>
            <person name="Palaniappan K."/>
            <person name="Varghese N."/>
            <person name="Mikhailova N."/>
            <person name="Stamatis D."/>
            <person name="Reddy T."/>
            <person name="Daum C."/>
            <person name="Shapiro N."/>
            <person name="Ivanova N."/>
            <person name="Kyrpides N."/>
            <person name="Woyke T."/>
        </authorList>
    </citation>
    <scope>NUCLEOTIDE SEQUENCE</scope>
    <source>
        <strain evidence="3">CGMCC 1.10685</strain>
    </source>
</reference>
<feature type="transmembrane region" description="Helical" evidence="1">
    <location>
        <begin position="24"/>
        <end position="44"/>
    </location>
</feature>
<proteinExistence type="predicted"/>
<evidence type="ECO:0000313" key="4">
    <source>
        <dbReference type="Proteomes" id="UP000315112"/>
    </source>
</evidence>
<gene>
    <name evidence="2" type="ORF">GO485_29415</name>
    <name evidence="3" type="ORF">IP92_04672</name>
</gene>
<feature type="transmembrane region" description="Helical" evidence="1">
    <location>
        <begin position="164"/>
        <end position="183"/>
    </location>
</feature>
<dbReference type="EMBL" id="CP046904">
    <property type="protein sequence ID" value="QGZ42751.1"/>
    <property type="molecule type" value="Genomic_DNA"/>
</dbReference>
<keyword evidence="1" id="KW-0472">Membrane</keyword>
<dbReference type="Proteomes" id="UP000437862">
    <property type="component" value="Chromosome"/>
</dbReference>
<organism evidence="3 4">
    <name type="scientific">Pseudoduganella flava</name>
    <dbReference type="NCBI Taxonomy" id="871742"/>
    <lineage>
        <taxon>Bacteria</taxon>
        <taxon>Pseudomonadati</taxon>
        <taxon>Pseudomonadota</taxon>
        <taxon>Betaproteobacteria</taxon>
        <taxon>Burkholderiales</taxon>
        <taxon>Oxalobacteraceae</taxon>
        <taxon>Telluria group</taxon>
        <taxon>Pseudoduganella</taxon>
    </lineage>
</organism>
<dbReference type="OrthoDB" id="8753690at2"/>
<dbReference type="GO" id="GO:0005886">
    <property type="term" value="C:plasma membrane"/>
    <property type="evidence" value="ECO:0007669"/>
    <property type="project" value="UniProtKB-SubCell"/>
</dbReference>
<reference evidence="2 5" key="3">
    <citation type="submission" date="2019-12" db="EMBL/GenBank/DDBJ databases">
        <title>Draft Genome Sequences of Six Type Strains of the Genus Massilia.</title>
        <authorList>
            <person name="Miess H."/>
            <person name="Frediansyah A."/>
            <person name="Goeker M."/>
            <person name="Gross H."/>
        </authorList>
    </citation>
    <scope>NUCLEOTIDE SEQUENCE [LARGE SCALE GENOMIC DNA]</scope>
    <source>
        <strain evidence="2 5">DSM 26639</strain>
    </source>
</reference>
<protein>
    <submittedName>
        <fullName evidence="2">ABC transporter permease</fullName>
    </submittedName>
</protein>
<dbReference type="AlphaFoldDB" id="A0A562PIJ1"/>
<evidence type="ECO:0000313" key="2">
    <source>
        <dbReference type="EMBL" id="QGZ42751.1"/>
    </source>
</evidence>
<accession>A0A562PIJ1</accession>
<keyword evidence="5" id="KW-1185">Reference proteome</keyword>
<evidence type="ECO:0000313" key="3">
    <source>
        <dbReference type="EMBL" id="TWI44153.1"/>
    </source>
</evidence>
<keyword evidence="1" id="KW-1133">Transmembrane helix</keyword>
<keyword evidence="1" id="KW-0812">Transmembrane</keyword>
<dbReference type="RefSeq" id="WP_145879741.1">
    <property type="nucleotide sequence ID" value="NZ_CP046904.1"/>
</dbReference>
<feature type="transmembrane region" description="Helical" evidence="1">
    <location>
        <begin position="133"/>
        <end position="157"/>
    </location>
</feature>
<feature type="transmembrane region" description="Helical" evidence="1">
    <location>
        <begin position="229"/>
        <end position="252"/>
    </location>
</feature>
<dbReference type="EMBL" id="VLKW01000010">
    <property type="protein sequence ID" value="TWI44153.1"/>
    <property type="molecule type" value="Genomic_DNA"/>
</dbReference>
<dbReference type="Proteomes" id="UP000315112">
    <property type="component" value="Unassembled WGS sequence"/>
</dbReference>
<name>A0A562PIJ1_9BURK</name>
<reference evidence="3 4" key="1">
    <citation type="journal article" date="2015" name="Stand. Genomic Sci.">
        <title>Genomic Encyclopedia of Bacterial and Archaeal Type Strains, Phase III: the genomes of soil and plant-associated and newly described type strains.</title>
        <authorList>
            <person name="Whitman W.B."/>
            <person name="Woyke T."/>
            <person name="Klenk H.P."/>
            <person name="Zhou Y."/>
            <person name="Lilburn T.G."/>
            <person name="Beck B.J."/>
            <person name="De Vos P."/>
            <person name="Vandamme P."/>
            <person name="Eisen J.A."/>
            <person name="Garrity G."/>
            <person name="Hugenholtz P."/>
            <person name="Kyrpides N.C."/>
        </authorList>
    </citation>
    <scope>NUCLEOTIDE SEQUENCE [LARGE SCALE GENOMIC DNA]</scope>
    <source>
        <strain evidence="3 4">CGMCC 1.10685</strain>
    </source>
</reference>